<dbReference type="Gene3D" id="3.40.50.2300">
    <property type="match status" value="1"/>
</dbReference>
<dbReference type="SMART" id="SM01012">
    <property type="entry name" value="ANTAR"/>
    <property type="match status" value="1"/>
</dbReference>
<dbReference type="PANTHER" id="PTHR43367">
    <property type="match status" value="1"/>
</dbReference>
<dbReference type="SMART" id="SM00448">
    <property type="entry name" value="REC"/>
    <property type="match status" value="1"/>
</dbReference>
<dbReference type="Pfam" id="PF03861">
    <property type="entry name" value="ANTAR"/>
    <property type="match status" value="1"/>
</dbReference>
<evidence type="ECO:0000313" key="5">
    <source>
        <dbReference type="Proteomes" id="UP000620139"/>
    </source>
</evidence>
<feature type="domain" description="Response regulatory" evidence="2">
    <location>
        <begin position="10"/>
        <end position="124"/>
    </location>
</feature>
<sequence length="199" mass="22170">MNQPTFSSLRVLVVDDGAHRVRLIAETLIQQGHEVVAVLDEATRIFEAVQRQRPDIVIVDAEAPGRDTLEHLATLHDSLPRPVLMFSEDARAVTVRDALKAGVSAYVVAGLRPERLEAVMAVACARFDQDRALREELQSAQLQLAARKQIERAKGLLMQEQGLSEEQAYARLRRLAMDRCETLAQVAERVVEAAKLLRS</sequence>
<dbReference type="EMBL" id="JAEDAL010000002">
    <property type="protein sequence ID" value="MBH9552250.1"/>
    <property type="molecule type" value="Genomic_DNA"/>
</dbReference>
<gene>
    <name evidence="4" type="ORF">I7X43_05225</name>
</gene>
<dbReference type="PROSITE" id="PS50921">
    <property type="entry name" value="ANTAR"/>
    <property type="match status" value="1"/>
</dbReference>
<dbReference type="AlphaFoldDB" id="A0A931IT51"/>
<dbReference type="GO" id="GO:0000160">
    <property type="term" value="P:phosphorelay signal transduction system"/>
    <property type="evidence" value="ECO:0007669"/>
    <property type="project" value="InterPro"/>
</dbReference>
<dbReference type="Pfam" id="PF00072">
    <property type="entry name" value="Response_reg"/>
    <property type="match status" value="1"/>
</dbReference>
<evidence type="ECO:0000259" key="2">
    <source>
        <dbReference type="PROSITE" id="PS50110"/>
    </source>
</evidence>
<dbReference type="InterPro" id="IPR005561">
    <property type="entry name" value="ANTAR"/>
</dbReference>
<dbReference type="PROSITE" id="PS50110">
    <property type="entry name" value="RESPONSE_REGULATORY"/>
    <property type="match status" value="1"/>
</dbReference>
<feature type="modified residue" description="4-aspartylphosphate" evidence="1">
    <location>
        <position position="60"/>
    </location>
</feature>
<organism evidence="4 5">
    <name type="scientific">Inhella gelatinilytica</name>
    <dbReference type="NCBI Taxonomy" id="2795030"/>
    <lineage>
        <taxon>Bacteria</taxon>
        <taxon>Pseudomonadati</taxon>
        <taxon>Pseudomonadota</taxon>
        <taxon>Betaproteobacteria</taxon>
        <taxon>Burkholderiales</taxon>
        <taxon>Sphaerotilaceae</taxon>
        <taxon>Inhella</taxon>
    </lineage>
</organism>
<dbReference type="InterPro" id="IPR011006">
    <property type="entry name" value="CheY-like_superfamily"/>
</dbReference>
<dbReference type="InterPro" id="IPR036388">
    <property type="entry name" value="WH-like_DNA-bd_sf"/>
</dbReference>
<keyword evidence="1" id="KW-0597">Phosphoprotein</keyword>
<accession>A0A931IT51</accession>
<dbReference type="SUPFAM" id="SSF52172">
    <property type="entry name" value="CheY-like"/>
    <property type="match status" value="1"/>
</dbReference>
<evidence type="ECO:0000259" key="3">
    <source>
        <dbReference type="PROSITE" id="PS50921"/>
    </source>
</evidence>
<name>A0A931IT51_9BURK</name>
<dbReference type="PIRSF" id="PIRSF036382">
    <property type="entry name" value="RR_antiterm"/>
    <property type="match status" value="1"/>
</dbReference>
<dbReference type="InterPro" id="IPR008327">
    <property type="entry name" value="Sig_transdc_resp-reg_antiterm"/>
</dbReference>
<feature type="domain" description="ANTAR" evidence="3">
    <location>
        <begin position="130"/>
        <end position="191"/>
    </location>
</feature>
<dbReference type="Proteomes" id="UP000620139">
    <property type="component" value="Unassembled WGS sequence"/>
</dbReference>
<dbReference type="GO" id="GO:0003723">
    <property type="term" value="F:RNA binding"/>
    <property type="evidence" value="ECO:0007669"/>
    <property type="project" value="InterPro"/>
</dbReference>
<protein>
    <submittedName>
        <fullName evidence="4">ANTAR domain-containing protein</fullName>
    </submittedName>
</protein>
<dbReference type="PANTHER" id="PTHR43367:SF1">
    <property type="entry name" value="TWO-COMPONENT RESPONSE REGULATOR-LIKE APRR6-RELATED"/>
    <property type="match status" value="1"/>
</dbReference>
<comment type="caution">
    <text evidence="4">The sequence shown here is derived from an EMBL/GenBank/DDBJ whole genome shotgun (WGS) entry which is preliminary data.</text>
</comment>
<reference evidence="4" key="1">
    <citation type="submission" date="2020-12" db="EMBL/GenBank/DDBJ databases">
        <title>The genome sequence of Inhella sp. 4Y17.</title>
        <authorList>
            <person name="Liu Y."/>
        </authorList>
    </citation>
    <scope>NUCLEOTIDE SEQUENCE</scope>
    <source>
        <strain evidence="4">4Y10</strain>
    </source>
</reference>
<evidence type="ECO:0000256" key="1">
    <source>
        <dbReference type="PROSITE-ProRule" id="PRU00169"/>
    </source>
</evidence>
<dbReference type="InterPro" id="IPR001789">
    <property type="entry name" value="Sig_transdc_resp-reg_receiver"/>
</dbReference>
<evidence type="ECO:0000313" key="4">
    <source>
        <dbReference type="EMBL" id="MBH9552250.1"/>
    </source>
</evidence>
<proteinExistence type="predicted"/>
<keyword evidence="5" id="KW-1185">Reference proteome</keyword>
<dbReference type="Gene3D" id="1.10.10.10">
    <property type="entry name" value="Winged helix-like DNA-binding domain superfamily/Winged helix DNA-binding domain"/>
    <property type="match status" value="1"/>
</dbReference>